<protein>
    <submittedName>
        <fullName evidence="2">ATP-dependent DNA helicase CHR12</fullName>
    </submittedName>
</protein>
<dbReference type="EMBL" id="CAMXCT020003019">
    <property type="protein sequence ID" value="CAL1155358.1"/>
    <property type="molecule type" value="Genomic_DNA"/>
</dbReference>
<evidence type="ECO:0000313" key="2">
    <source>
        <dbReference type="EMBL" id="CAL4789295.1"/>
    </source>
</evidence>
<dbReference type="EMBL" id="CAMXCT010003019">
    <property type="protein sequence ID" value="CAI4001983.1"/>
    <property type="molecule type" value="Genomic_DNA"/>
</dbReference>
<dbReference type="OrthoDB" id="5857104at2759"/>
<dbReference type="InterPro" id="IPR038718">
    <property type="entry name" value="SNF2-like_sf"/>
</dbReference>
<dbReference type="AlphaFoldDB" id="A0A9P1D1M7"/>
<proteinExistence type="predicted"/>
<reference evidence="1" key="1">
    <citation type="submission" date="2022-10" db="EMBL/GenBank/DDBJ databases">
        <authorList>
            <person name="Chen Y."/>
            <person name="Dougan E. K."/>
            <person name="Chan C."/>
            <person name="Rhodes N."/>
            <person name="Thang M."/>
        </authorList>
    </citation>
    <scope>NUCLEOTIDE SEQUENCE</scope>
</reference>
<dbReference type="Gene3D" id="3.40.50.10810">
    <property type="entry name" value="Tandem AAA-ATPase domain"/>
    <property type="match status" value="1"/>
</dbReference>
<dbReference type="GO" id="GO:0004386">
    <property type="term" value="F:helicase activity"/>
    <property type="evidence" value="ECO:0007669"/>
    <property type="project" value="UniProtKB-KW"/>
</dbReference>
<organism evidence="1">
    <name type="scientific">Cladocopium goreaui</name>
    <dbReference type="NCBI Taxonomy" id="2562237"/>
    <lineage>
        <taxon>Eukaryota</taxon>
        <taxon>Sar</taxon>
        <taxon>Alveolata</taxon>
        <taxon>Dinophyceae</taxon>
        <taxon>Suessiales</taxon>
        <taxon>Symbiodiniaceae</taxon>
        <taxon>Cladocopium</taxon>
    </lineage>
</organism>
<reference evidence="2 3" key="2">
    <citation type="submission" date="2024-05" db="EMBL/GenBank/DDBJ databases">
        <authorList>
            <person name="Chen Y."/>
            <person name="Shah S."/>
            <person name="Dougan E. K."/>
            <person name="Thang M."/>
            <person name="Chan C."/>
        </authorList>
    </citation>
    <scope>NUCLEOTIDE SEQUENCE [LARGE SCALE GENOMIC DNA]</scope>
</reference>
<sequence>MRCDEILQWLPTFRFLVYRGNASQLAAVEKETIAETVNAGNKVSIVLTNYETMASHDAFLGNFPWCCLKLSWFGFLTRCGCKWREWIESDQF</sequence>
<dbReference type="EMBL" id="CAMXCT030003019">
    <property type="protein sequence ID" value="CAL4789295.1"/>
    <property type="molecule type" value="Genomic_DNA"/>
</dbReference>
<evidence type="ECO:0000313" key="3">
    <source>
        <dbReference type="Proteomes" id="UP001152797"/>
    </source>
</evidence>
<keyword evidence="2" id="KW-0067">ATP-binding</keyword>
<keyword evidence="3" id="KW-1185">Reference proteome</keyword>
<keyword evidence="2" id="KW-0547">Nucleotide-binding</keyword>
<accession>A0A9P1D1M7</accession>
<comment type="caution">
    <text evidence="1">The sequence shown here is derived from an EMBL/GenBank/DDBJ whole genome shotgun (WGS) entry which is preliminary data.</text>
</comment>
<name>A0A9P1D1M7_9DINO</name>
<dbReference type="Proteomes" id="UP001152797">
    <property type="component" value="Unassembled WGS sequence"/>
</dbReference>
<gene>
    <name evidence="1" type="ORF">C1SCF055_LOCUS27972</name>
</gene>
<keyword evidence="2" id="KW-0347">Helicase</keyword>
<keyword evidence="2" id="KW-0378">Hydrolase</keyword>
<evidence type="ECO:0000313" key="1">
    <source>
        <dbReference type="EMBL" id="CAI4001983.1"/>
    </source>
</evidence>